<dbReference type="SMART" id="SM01292">
    <property type="entry name" value="N1221"/>
    <property type="match status" value="1"/>
</dbReference>
<feature type="domain" description="Far11/STRP C-terminal" evidence="3">
    <location>
        <begin position="348"/>
        <end position="740"/>
    </location>
</feature>
<evidence type="ECO:0000256" key="1">
    <source>
        <dbReference type="SAM" id="MobiDB-lite"/>
    </source>
</evidence>
<dbReference type="AlphaFoldDB" id="A0A8H7VDV5"/>
<dbReference type="InterPro" id="IPR012486">
    <property type="entry name" value="Far11/STRP_N"/>
</dbReference>
<dbReference type="SMART" id="SM01293">
    <property type="entry name" value="DUF3402"/>
    <property type="match status" value="1"/>
</dbReference>
<dbReference type="EMBL" id="JAEPRD010000010">
    <property type="protein sequence ID" value="KAG2210879.1"/>
    <property type="molecule type" value="Genomic_DNA"/>
</dbReference>
<dbReference type="Pfam" id="PF11882">
    <property type="entry name" value="DUF3402"/>
    <property type="match status" value="2"/>
</dbReference>
<feature type="domain" description="Far11/STRP N-terminal" evidence="2">
    <location>
        <begin position="32"/>
        <end position="271"/>
    </location>
</feature>
<dbReference type="PANTHER" id="PTHR13239">
    <property type="entry name" value="PROTEIN REQUIRED FOR HYPHAL ANASTOMOSIS HAM-2"/>
    <property type="match status" value="1"/>
</dbReference>
<evidence type="ECO:0000259" key="2">
    <source>
        <dbReference type="SMART" id="SM01292"/>
    </source>
</evidence>
<accession>A0A8H7VDV5</accession>
<name>A0A8H7VDV5_9FUNG</name>
<dbReference type="PANTHER" id="PTHR13239:SF4">
    <property type="entry name" value="AT25231P"/>
    <property type="match status" value="1"/>
</dbReference>
<protein>
    <submittedName>
        <fullName evidence="4">Uncharacterized protein</fullName>
    </submittedName>
</protein>
<proteinExistence type="predicted"/>
<evidence type="ECO:0000313" key="5">
    <source>
        <dbReference type="Proteomes" id="UP000603453"/>
    </source>
</evidence>
<sequence>MSQKQDSDYQDPILTPGSLRKIVENLPGKAKHEHGEYEYNCDSDTFENEINDFFSYTEVTVSLQEYRRLYEKEYVEINRQDILSLLDKLDSSDRDCRMRSCKLLIYISLGQFTTSTKESRQKRMGNVIRNNNILIECGAFHLFYQRLRQACINRFQYPTKSSEKFKQELIAMESNLTEFLFTFVASLRDKLDGSYPIKKIVLLLWKSLLFMSGGLKDIKLLTHRAKQSLGLTVDNSQMIKSTPQDLYHFQNESTEKYPAYEPPCLPLSCPSPSLTVNPSSSFLPKSMGYLNATNQIELLYQTLFPPKSAASVGFPKKQNNQLYNYFLYPPHASPALVLPLVHQGSSVPQGVKEAGQAFVSHMHISLSNYQMIQEKSNAIQKWKRIAFSKNESQKIEIMQDEETDLIERLYAKIIPDLQNIIIVLLKLLLTAVATTVDNNDSEQNITLEYLEQVDIARNREVYSKAISGILLILLKWTKSSHVLKFEYLSQLLADSGCLLLILKMIGLQEITDLVKAHTDVPYYNFFDYNINREPETVINTKKDDSYTNHRNMFWTINYLRILLMLTKYKTHRIMLLVQYKSSAILKRILKISHPVLEQYILKLLKSQVPYLGRKWRSRKLFVCVTSDQSPLMKPFVENMKIISAIYLNCHTLLKDDWISKINFEEDLQEGKMQENSLRILTLVYNGERYLPSLLPLHDEVNTQHGSVPTGPGLEGFNQYEMDLLDDEEDIELEPAFMENYQDWLQTEVFNETLVQDVPAPLTPYPASRAPVSHEELALEMNKIYVEQLNSEFKPRHPIQVDVPSAVHAEQPPVSKKMTPLARYNGDKSSLTYGKSDRDKNEPIDNEDEFICKLLQIEDKTIQKWNDNQNGSCDQYHYRLMDGLFDEELYYSG</sequence>
<comment type="caution">
    <text evidence="4">The sequence shown here is derived from an EMBL/GenBank/DDBJ whole genome shotgun (WGS) entry which is preliminary data.</text>
</comment>
<dbReference type="Pfam" id="PF07923">
    <property type="entry name" value="N1221"/>
    <property type="match status" value="2"/>
</dbReference>
<evidence type="ECO:0000259" key="3">
    <source>
        <dbReference type="SMART" id="SM01293"/>
    </source>
</evidence>
<dbReference type="InterPro" id="IPR021819">
    <property type="entry name" value="Far11/STRP_C"/>
</dbReference>
<organism evidence="4 5">
    <name type="scientific">Mucor saturninus</name>
    <dbReference type="NCBI Taxonomy" id="64648"/>
    <lineage>
        <taxon>Eukaryota</taxon>
        <taxon>Fungi</taxon>
        <taxon>Fungi incertae sedis</taxon>
        <taxon>Mucoromycota</taxon>
        <taxon>Mucoromycotina</taxon>
        <taxon>Mucoromycetes</taxon>
        <taxon>Mucorales</taxon>
        <taxon>Mucorineae</taxon>
        <taxon>Mucoraceae</taxon>
        <taxon>Mucor</taxon>
    </lineage>
</organism>
<dbReference type="InterPro" id="IPR040185">
    <property type="entry name" value="Far11/STRP"/>
</dbReference>
<gene>
    <name evidence="4" type="ORF">INT47_000033</name>
</gene>
<reference evidence="4" key="1">
    <citation type="submission" date="2020-12" db="EMBL/GenBank/DDBJ databases">
        <title>Metabolic potential, ecology and presence of endohyphal bacteria is reflected in genomic diversity of Mucoromycotina.</title>
        <authorList>
            <person name="Muszewska A."/>
            <person name="Okrasinska A."/>
            <person name="Steczkiewicz K."/>
            <person name="Drgas O."/>
            <person name="Orlowska M."/>
            <person name="Perlinska-Lenart U."/>
            <person name="Aleksandrzak-Piekarczyk T."/>
            <person name="Szatraj K."/>
            <person name="Zielenkiewicz U."/>
            <person name="Pilsyk S."/>
            <person name="Malc E."/>
            <person name="Mieczkowski P."/>
            <person name="Kruszewska J.S."/>
            <person name="Biernat P."/>
            <person name="Pawlowska J."/>
        </authorList>
    </citation>
    <scope>NUCLEOTIDE SEQUENCE</scope>
    <source>
        <strain evidence="4">WA0000017839</strain>
    </source>
</reference>
<dbReference type="Proteomes" id="UP000603453">
    <property type="component" value="Unassembled WGS sequence"/>
</dbReference>
<feature type="region of interest" description="Disordered" evidence="1">
    <location>
        <begin position="810"/>
        <end position="843"/>
    </location>
</feature>
<evidence type="ECO:0000313" key="4">
    <source>
        <dbReference type="EMBL" id="KAG2210879.1"/>
    </source>
</evidence>
<dbReference type="GO" id="GO:0005829">
    <property type="term" value="C:cytosol"/>
    <property type="evidence" value="ECO:0007669"/>
    <property type="project" value="TreeGrafter"/>
</dbReference>
<dbReference type="OrthoDB" id="18234at2759"/>
<keyword evidence="5" id="KW-1185">Reference proteome</keyword>
<dbReference type="GO" id="GO:0007010">
    <property type="term" value="P:cytoskeleton organization"/>
    <property type="evidence" value="ECO:0007669"/>
    <property type="project" value="TreeGrafter"/>
</dbReference>